<reference evidence="1" key="1">
    <citation type="submission" date="2021-02" db="EMBL/GenBank/DDBJ databases">
        <authorList>
            <person name="Nowell W R."/>
        </authorList>
    </citation>
    <scope>NUCLEOTIDE SEQUENCE</scope>
</reference>
<dbReference type="Proteomes" id="UP000677228">
    <property type="component" value="Unassembled WGS sequence"/>
</dbReference>
<organism evidence="1 3">
    <name type="scientific">Didymodactylos carnosus</name>
    <dbReference type="NCBI Taxonomy" id="1234261"/>
    <lineage>
        <taxon>Eukaryota</taxon>
        <taxon>Metazoa</taxon>
        <taxon>Spiralia</taxon>
        <taxon>Gnathifera</taxon>
        <taxon>Rotifera</taxon>
        <taxon>Eurotatoria</taxon>
        <taxon>Bdelloidea</taxon>
        <taxon>Philodinida</taxon>
        <taxon>Philodinidae</taxon>
        <taxon>Didymodactylos</taxon>
    </lineage>
</organism>
<evidence type="ECO:0000313" key="3">
    <source>
        <dbReference type="Proteomes" id="UP000677228"/>
    </source>
</evidence>
<evidence type="ECO:0000313" key="2">
    <source>
        <dbReference type="EMBL" id="CAF3551892.1"/>
    </source>
</evidence>
<dbReference type="EMBL" id="CAJNOK010000718">
    <property type="protein sequence ID" value="CAF0771043.1"/>
    <property type="molecule type" value="Genomic_DNA"/>
</dbReference>
<dbReference type="AlphaFoldDB" id="A0A8S2CPN4"/>
<gene>
    <name evidence="1" type="ORF">OVA965_LOCUS3085</name>
    <name evidence="2" type="ORF">TMI583_LOCUS3084</name>
</gene>
<proteinExistence type="predicted"/>
<sequence length="417" mass="46996">MIINRSRTLSYDDDSKKKELSNSLSELNTLSKDDMEQTSETSISNVELENTYFCQNTEYDDETTSKLYDDSQQTSTHDLYSTAVSLTTITSDYPSNNLEKLCKKQQFKQFDDHTCLEYSDGDSEREFLYQSDIDDISEVTTTLSIAEVSTTVKQKPEGENNEISAQGQDDEVCDINILTREQANNQLQNDAQNPSAFGIYLRTSDDTTATILALENEHQSPLNMKPAVNDNEMFNSSPFVDICLNLSPTKADSSEKLILCVSRNIDKLNASIVNSVEHDDEQSDFSGVVHATILEIVPENNLSDYDNVNTNDEISLSSSSSLTKIINQQSKNNNENIDVRSNVDVMSITLDNHHTKINNLSSNDIISIQHLIMKDEQLRITDHIKNTSENNDFDSMINETMTTDEQDNSSDETNEIR</sequence>
<dbReference type="Proteomes" id="UP000682733">
    <property type="component" value="Unassembled WGS sequence"/>
</dbReference>
<evidence type="ECO:0000313" key="1">
    <source>
        <dbReference type="EMBL" id="CAF0771043.1"/>
    </source>
</evidence>
<dbReference type="EMBL" id="CAJOBA010000718">
    <property type="protein sequence ID" value="CAF3551892.1"/>
    <property type="molecule type" value="Genomic_DNA"/>
</dbReference>
<protein>
    <submittedName>
        <fullName evidence="1">Uncharacterized protein</fullName>
    </submittedName>
</protein>
<accession>A0A8S2CPN4</accession>
<comment type="caution">
    <text evidence="1">The sequence shown here is derived from an EMBL/GenBank/DDBJ whole genome shotgun (WGS) entry which is preliminary data.</text>
</comment>
<name>A0A8S2CPN4_9BILA</name>